<accession>A0A5C3NF97</accession>
<dbReference type="EMBL" id="ML213503">
    <property type="protein sequence ID" value="TFK56404.1"/>
    <property type="molecule type" value="Genomic_DNA"/>
</dbReference>
<dbReference type="SUPFAM" id="SSF50985">
    <property type="entry name" value="RCC1/BLIP-II"/>
    <property type="match status" value="1"/>
</dbReference>
<gene>
    <name evidence="3" type="ORF">OE88DRAFT_1640362</name>
</gene>
<feature type="repeat" description="RCC1" evidence="2">
    <location>
        <begin position="3"/>
        <end position="56"/>
    </location>
</feature>
<name>A0A5C3NF97_9AGAM</name>
<dbReference type="InterPro" id="IPR000408">
    <property type="entry name" value="Reg_chr_condens"/>
</dbReference>
<evidence type="ECO:0000313" key="4">
    <source>
        <dbReference type="Proteomes" id="UP000305948"/>
    </source>
</evidence>
<feature type="repeat" description="RCC1" evidence="2">
    <location>
        <begin position="298"/>
        <end position="348"/>
    </location>
</feature>
<dbReference type="Proteomes" id="UP000305948">
    <property type="component" value="Unassembled WGS sequence"/>
</dbReference>
<dbReference type="Pfam" id="PF00415">
    <property type="entry name" value="RCC1"/>
    <property type="match status" value="2"/>
</dbReference>
<evidence type="ECO:0000256" key="1">
    <source>
        <dbReference type="ARBA" id="ARBA00022737"/>
    </source>
</evidence>
<dbReference type="PANTHER" id="PTHR22870:SF466">
    <property type="entry name" value="ANKYRIN REPEAT-CONTAINING PROTEIN"/>
    <property type="match status" value="1"/>
</dbReference>
<feature type="repeat" description="RCC1" evidence="2">
    <location>
        <begin position="362"/>
        <end position="416"/>
    </location>
</feature>
<dbReference type="InterPro" id="IPR051210">
    <property type="entry name" value="Ub_ligase/GEF_domain"/>
</dbReference>
<evidence type="ECO:0000256" key="2">
    <source>
        <dbReference type="PROSITE-ProRule" id="PRU00235"/>
    </source>
</evidence>
<dbReference type="PANTHER" id="PTHR22870">
    <property type="entry name" value="REGULATOR OF CHROMOSOME CONDENSATION"/>
    <property type="match status" value="1"/>
</dbReference>
<sequence length="416" mass="45032">MTVRLFCAGSNARDQLSTGDTEDKHTFTQALGLRSNISRILNVSGGSNHTLVLLEIIDETGTTSIELWGCGDGRRGQLGSSLVDDTWTTLQHIELDLEQHDLRGYTVRLASASWETSYLVLSCPGKSDILLSMGSNDYGDLGTGSPKSDSENSHAVQPVGLDDLFSDEDRGCTRITRVATGLHHVLVLLEIGRKKQPFVVGWGMSRHGQLGHGTSTSSRLPPYVSTPCIVALDPSLGRVTSASLGHHHTVLLHENGQLTALGSNRKGQLRSLEQWGDIHSLDCSWNGTYVVVGREDGLHILSAGDNSKGQLGFRSSSDMFVQFPFTPATHRLLDMACGSEHVLCLFQARSAPSDDWSDRSPTEVWGWGWNEHGNLGLGNTEDSPVPVKIWPSQSAPGGNVKAIWAGCATSWIAVER</sequence>
<dbReference type="PROSITE" id="PS50012">
    <property type="entry name" value="RCC1_3"/>
    <property type="match status" value="5"/>
</dbReference>
<dbReference type="Gene3D" id="2.130.10.30">
    <property type="entry name" value="Regulator of chromosome condensation 1/beta-lactamase-inhibitor protein II"/>
    <property type="match status" value="2"/>
</dbReference>
<feature type="repeat" description="RCC1" evidence="2">
    <location>
        <begin position="197"/>
        <end position="255"/>
    </location>
</feature>
<dbReference type="PROSITE" id="PS00626">
    <property type="entry name" value="RCC1_2"/>
    <property type="match status" value="1"/>
</dbReference>
<proteinExistence type="predicted"/>
<dbReference type="OrthoDB" id="5370059at2759"/>
<organism evidence="3 4">
    <name type="scientific">Heliocybe sulcata</name>
    <dbReference type="NCBI Taxonomy" id="5364"/>
    <lineage>
        <taxon>Eukaryota</taxon>
        <taxon>Fungi</taxon>
        <taxon>Dikarya</taxon>
        <taxon>Basidiomycota</taxon>
        <taxon>Agaricomycotina</taxon>
        <taxon>Agaricomycetes</taxon>
        <taxon>Gloeophyllales</taxon>
        <taxon>Gloeophyllaceae</taxon>
        <taxon>Heliocybe</taxon>
    </lineage>
</organism>
<dbReference type="AlphaFoldDB" id="A0A5C3NF97"/>
<evidence type="ECO:0000313" key="3">
    <source>
        <dbReference type="EMBL" id="TFK56404.1"/>
    </source>
</evidence>
<protein>
    <submittedName>
        <fullName evidence="3">RCC1/BLIP-II</fullName>
    </submittedName>
</protein>
<dbReference type="PRINTS" id="PR00633">
    <property type="entry name" value="RCCNDNSATION"/>
</dbReference>
<feature type="repeat" description="RCC1" evidence="2">
    <location>
        <begin position="128"/>
        <end position="191"/>
    </location>
</feature>
<keyword evidence="4" id="KW-1185">Reference proteome</keyword>
<reference evidence="3 4" key="1">
    <citation type="journal article" date="2019" name="Nat. Ecol. Evol.">
        <title>Megaphylogeny resolves global patterns of mushroom evolution.</title>
        <authorList>
            <person name="Varga T."/>
            <person name="Krizsan K."/>
            <person name="Foldi C."/>
            <person name="Dima B."/>
            <person name="Sanchez-Garcia M."/>
            <person name="Sanchez-Ramirez S."/>
            <person name="Szollosi G.J."/>
            <person name="Szarkandi J.G."/>
            <person name="Papp V."/>
            <person name="Albert L."/>
            <person name="Andreopoulos W."/>
            <person name="Angelini C."/>
            <person name="Antonin V."/>
            <person name="Barry K.W."/>
            <person name="Bougher N.L."/>
            <person name="Buchanan P."/>
            <person name="Buyck B."/>
            <person name="Bense V."/>
            <person name="Catcheside P."/>
            <person name="Chovatia M."/>
            <person name="Cooper J."/>
            <person name="Damon W."/>
            <person name="Desjardin D."/>
            <person name="Finy P."/>
            <person name="Geml J."/>
            <person name="Haridas S."/>
            <person name="Hughes K."/>
            <person name="Justo A."/>
            <person name="Karasinski D."/>
            <person name="Kautmanova I."/>
            <person name="Kiss B."/>
            <person name="Kocsube S."/>
            <person name="Kotiranta H."/>
            <person name="LaButti K.M."/>
            <person name="Lechner B.E."/>
            <person name="Liimatainen K."/>
            <person name="Lipzen A."/>
            <person name="Lukacs Z."/>
            <person name="Mihaltcheva S."/>
            <person name="Morgado L.N."/>
            <person name="Niskanen T."/>
            <person name="Noordeloos M.E."/>
            <person name="Ohm R.A."/>
            <person name="Ortiz-Santana B."/>
            <person name="Ovrebo C."/>
            <person name="Racz N."/>
            <person name="Riley R."/>
            <person name="Savchenko A."/>
            <person name="Shiryaev A."/>
            <person name="Soop K."/>
            <person name="Spirin V."/>
            <person name="Szebenyi C."/>
            <person name="Tomsovsky M."/>
            <person name="Tulloss R.E."/>
            <person name="Uehling J."/>
            <person name="Grigoriev I.V."/>
            <person name="Vagvolgyi C."/>
            <person name="Papp T."/>
            <person name="Martin F.M."/>
            <person name="Miettinen O."/>
            <person name="Hibbett D.S."/>
            <person name="Nagy L.G."/>
        </authorList>
    </citation>
    <scope>NUCLEOTIDE SEQUENCE [LARGE SCALE GENOMIC DNA]</scope>
    <source>
        <strain evidence="3 4">OMC1185</strain>
    </source>
</reference>
<dbReference type="InterPro" id="IPR009091">
    <property type="entry name" value="RCC1/BLIP-II"/>
</dbReference>
<keyword evidence="1" id="KW-0677">Repeat</keyword>
<dbReference type="STRING" id="5364.A0A5C3NF97"/>